<dbReference type="AlphaFoldDB" id="A0A0M0LEV3"/>
<dbReference type="PANTHER" id="PTHR36441:SF1">
    <property type="entry name" value="DUF503 DOMAIN-CONTAINING PROTEIN"/>
    <property type="match status" value="1"/>
</dbReference>
<reference evidence="2" key="1">
    <citation type="submission" date="2015-08" db="EMBL/GenBank/DDBJ databases">
        <title>Fjat-10028 dsm 16317.</title>
        <authorList>
            <person name="Liu B."/>
            <person name="Wang J."/>
            <person name="Zhu Y."/>
            <person name="Liu G."/>
            <person name="Chen Q."/>
            <person name="Chen Z."/>
            <person name="Lan J."/>
            <person name="Che J."/>
            <person name="Ge C."/>
            <person name="Shi H."/>
            <person name="Pan Z."/>
            <person name="Liu X."/>
        </authorList>
    </citation>
    <scope>NUCLEOTIDE SEQUENCE [LARGE SCALE GENOMIC DNA]</scope>
    <source>
        <strain evidence="2">DSM 16317</strain>
    </source>
</reference>
<protein>
    <recommendedName>
        <fullName evidence="3">YlxP-like protein</fullName>
    </recommendedName>
</protein>
<comment type="caution">
    <text evidence="1">The sequence shown here is derived from an EMBL/GenBank/DDBJ whole genome shotgun (WGS) entry which is preliminary data.</text>
</comment>
<evidence type="ECO:0000313" key="1">
    <source>
        <dbReference type="EMBL" id="KOO49248.1"/>
    </source>
</evidence>
<accession>A0A0M0LEV3</accession>
<evidence type="ECO:0000313" key="2">
    <source>
        <dbReference type="Proteomes" id="UP000036867"/>
    </source>
</evidence>
<sequence length="92" mass="10816">MIVYAECEFFIPAAHSLKEKRAVLQRMITRTKQRYNVSISEIDHQDVWQRALLAIVTVASSKDAADRELTRALQLLESNPEWERLNIQREYL</sequence>
<proteinExistence type="predicted"/>
<dbReference type="OrthoDB" id="9809023at2"/>
<name>A0A0M0LEV3_9BACL</name>
<dbReference type="STRING" id="263475.AMD00_12785"/>
<dbReference type="GeneID" id="301136968"/>
<evidence type="ECO:0008006" key="3">
    <source>
        <dbReference type="Google" id="ProtNLM"/>
    </source>
</evidence>
<dbReference type="PATRIC" id="fig|263475.3.peg.3814"/>
<dbReference type="SUPFAM" id="SSF103007">
    <property type="entry name" value="Hypothetical protein TT1725"/>
    <property type="match status" value="1"/>
</dbReference>
<dbReference type="Pfam" id="PF04456">
    <property type="entry name" value="DUF503"/>
    <property type="match status" value="1"/>
</dbReference>
<dbReference type="EMBL" id="LILB01000005">
    <property type="protein sequence ID" value="KOO49248.1"/>
    <property type="molecule type" value="Genomic_DNA"/>
</dbReference>
<dbReference type="RefSeq" id="WP_053417431.1">
    <property type="nucleotide sequence ID" value="NZ_JBCMNK010000013.1"/>
</dbReference>
<gene>
    <name evidence="1" type="ORF">AMD00_12785</name>
</gene>
<organism evidence="1 2">
    <name type="scientific">Viridibacillus arvi</name>
    <dbReference type="NCBI Taxonomy" id="263475"/>
    <lineage>
        <taxon>Bacteria</taxon>
        <taxon>Bacillati</taxon>
        <taxon>Bacillota</taxon>
        <taxon>Bacilli</taxon>
        <taxon>Bacillales</taxon>
        <taxon>Caryophanaceae</taxon>
        <taxon>Viridibacillus</taxon>
    </lineage>
</organism>
<dbReference type="InterPro" id="IPR007546">
    <property type="entry name" value="DUF503"/>
</dbReference>
<dbReference type="Proteomes" id="UP000036867">
    <property type="component" value="Unassembled WGS sequence"/>
</dbReference>
<dbReference type="Gene3D" id="3.30.70.1120">
    <property type="entry name" value="TT1725-like"/>
    <property type="match status" value="1"/>
</dbReference>
<dbReference type="PANTHER" id="PTHR36441">
    <property type="entry name" value="HYPOTHETICAL CYTOSOLIC PROTEIN"/>
    <property type="match status" value="1"/>
</dbReference>
<keyword evidence="2" id="KW-1185">Reference proteome</keyword>
<dbReference type="InterPro" id="IPR036746">
    <property type="entry name" value="TT1725-like_sf"/>
</dbReference>